<keyword evidence="2" id="KW-1185">Reference proteome</keyword>
<evidence type="ECO:0000313" key="2">
    <source>
        <dbReference type="Proteomes" id="UP000215005"/>
    </source>
</evidence>
<dbReference type="NCBIfam" id="TIGR03299">
    <property type="entry name" value="LGT_TIGR03299"/>
    <property type="match status" value="1"/>
</dbReference>
<dbReference type="AlphaFoldDB" id="A0A223S037"/>
<gene>
    <name evidence="1" type="ORF">CDO52_00660</name>
</gene>
<accession>A0A223S037</accession>
<dbReference type="OrthoDB" id="576140at2"/>
<name>A0A223S037_9ACTN</name>
<dbReference type="KEGG" id="ngv:CDO52_00660"/>
<sequence>MAHQIETFSDGSAAFASARTDAWHQLGTILPDVFTAEQAMTVARLGNWDVRKAPLATSVPTGPLSYATLDVPDTYATVRTHPETGRPDVLGVVGTAYTPVQNEELAGFLNALVDASGAHFETAGSLRDGREVFVTLKLPQTMTIAGTDEIDLYIAGMNSHDGTTPMRLVVTPIRVVCSNTQAAALRNNRSSFTIRHTSGATGRIEEARQSLGLTWKYLESFQAEAEKMIDQDLADGQFMDIVRDLWPRETDETSRTCAHRDRREAELRALFSHADTNAAIRGTRWAGYQAITEYLDHRAPVRSGALGSDAAARAERTLTSHNVRAVKNKAFDAFALN</sequence>
<proteinExistence type="predicted"/>
<organism evidence="1 2">
    <name type="scientific">Nocardiopsis gilva YIM 90087</name>
    <dbReference type="NCBI Taxonomy" id="1235441"/>
    <lineage>
        <taxon>Bacteria</taxon>
        <taxon>Bacillati</taxon>
        <taxon>Actinomycetota</taxon>
        <taxon>Actinomycetes</taxon>
        <taxon>Streptosporangiales</taxon>
        <taxon>Nocardiopsidaceae</taxon>
        <taxon>Nocardiopsis</taxon>
    </lineage>
</organism>
<reference evidence="1 2" key="1">
    <citation type="submission" date="2017-08" db="EMBL/GenBank/DDBJ databases">
        <title>The complete genome sequence of Nocardiopsis gilva YIM 90087.</title>
        <authorList>
            <person name="Yin M."/>
            <person name="Tang S."/>
        </authorList>
    </citation>
    <scope>NUCLEOTIDE SEQUENCE [LARGE SCALE GENOMIC DNA]</scope>
    <source>
        <strain evidence="1 2">YIM 90087</strain>
    </source>
</reference>
<dbReference type="Pfam" id="PF06067">
    <property type="entry name" value="DUF932"/>
    <property type="match status" value="1"/>
</dbReference>
<dbReference type="InterPro" id="IPR026325">
    <property type="entry name" value="DUF932"/>
</dbReference>
<evidence type="ECO:0000313" key="1">
    <source>
        <dbReference type="EMBL" id="ASU81490.1"/>
    </source>
</evidence>
<dbReference type="InterPro" id="IPR017686">
    <property type="entry name" value="Phg/plasmid-like_prot"/>
</dbReference>
<protein>
    <submittedName>
        <fullName evidence="1">DUF945 domain-containing protein</fullName>
    </submittedName>
</protein>
<dbReference type="EMBL" id="CP022753">
    <property type="protein sequence ID" value="ASU81490.1"/>
    <property type="molecule type" value="Genomic_DNA"/>
</dbReference>
<dbReference type="Proteomes" id="UP000215005">
    <property type="component" value="Chromosome"/>
</dbReference>
<dbReference type="RefSeq" id="WP_017619483.1">
    <property type="nucleotide sequence ID" value="NZ_ANBG01000245.1"/>
</dbReference>